<organism evidence="2 3">
    <name type="scientific">Paenactinomyces guangxiensis</name>
    <dbReference type="NCBI Taxonomy" id="1490290"/>
    <lineage>
        <taxon>Bacteria</taxon>
        <taxon>Bacillati</taxon>
        <taxon>Bacillota</taxon>
        <taxon>Bacilli</taxon>
        <taxon>Bacillales</taxon>
        <taxon>Thermoactinomycetaceae</taxon>
        <taxon>Paenactinomyces</taxon>
    </lineage>
</organism>
<dbReference type="RefSeq" id="WP_181750515.1">
    <property type="nucleotide sequence ID" value="NZ_JACEIQ010000001.1"/>
</dbReference>
<evidence type="ECO:0000256" key="1">
    <source>
        <dbReference type="SAM" id="Phobius"/>
    </source>
</evidence>
<dbReference type="EMBL" id="JACEIQ010000001">
    <property type="protein sequence ID" value="MBA4493325.1"/>
    <property type="molecule type" value="Genomic_DNA"/>
</dbReference>
<sequence>MLADLFLLLECVFLALAVPINFILASFLDGKHKELFFKIIRFVTYPVALFSPLEIILRLFESLDLMLVHLFYTSMAITFIYGPIAIPYAFGSRGGLFKWEEPQKFAKKIFYPSGVVFLIFVVCGVALEFLDKYFN</sequence>
<reference evidence="2 3" key="1">
    <citation type="submission" date="2020-07" db="EMBL/GenBank/DDBJ databases">
        <authorList>
            <person name="Feng H."/>
        </authorList>
    </citation>
    <scope>NUCLEOTIDE SEQUENCE [LARGE SCALE GENOMIC DNA]</scope>
    <source>
        <strain evidence="3">s-10</strain>
    </source>
</reference>
<name>A0A7W2A797_9BACL</name>
<feature type="transmembrane region" description="Helical" evidence="1">
    <location>
        <begin position="39"/>
        <end position="60"/>
    </location>
</feature>
<gene>
    <name evidence="2" type="ORF">H1191_03255</name>
</gene>
<keyword evidence="1" id="KW-0472">Membrane</keyword>
<feature type="transmembrane region" description="Helical" evidence="1">
    <location>
        <begin position="66"/>
        <end position="88"/>
    </location>
</feature>
<keyword evidence="1" id="KW-1133">Transmembrane helix</keyword>
<proteinExistence type="predicted"/>
<protein>
    <submittedName>
        <fullName evidence="2">Uncharacterized protein</fullName>
    </submittedName>
</protein>
<keyword evidence="1" id="KW-0812">Transmembrane</keyword>
<evidence type="ECO:0000313" key="3">
    <source>
        <dbReference type="Proteomes" id="UP000535491"/>
    </source>
</evidence>
<evidence type="ECO:0000313" key="2">
    <source>
        <dbReference type="EMBL" id="MBA4493325.1"/>
    </source>
</evidence>
<feature type="transmembrane region" description="Helical" evidence="1">
    <location>
        <begin position="6"/>
        <end position="27"/>
    </location>
</feature>
<dbReference type="AlphaFoldDB" id="A0A7W2A797"/>
<accession>A0A7W2A797</accession>
<feature type="transmembrane region" description="Helical" evidence="1">
    <location>
        <begin position="109"/>
        <end position="130"/>
    </location>
</feature>
<dbReference type="Proteomes" id="UP000535491">
    <property type="component" value="Unassembled WGS sequence"/>
</dbReference>
<keyword evidence="3" id="KW-1185">Reference proteome</keyword>
<comment type="caution">
    <text evidence="2">The sequence shown here is derived from an EMBL/GenBank/DDBJ whole genome shotgun (WGS) entry which is preliminary data.</text>
</comment>